<evidence type="ECO:0000256" key="2">
    <source>
        <dbReference type="SAM" id="Phobius"/>
    </source>
</evidence>
<dbReference type="PANTHER" id="PTHR22939:SF129">
    <property type="entry name" value="SERINE PROTEASE HTRA2, MITOCHONDRIAL"/>
    <property type="match status" value="1"/>
</dbReference>
<comment type="caution">
    <text evidence="3">The sequence shown here is derived from an EMBL/GenBank/DDBJ whole genome shotgun (WGS) entry which is preliminary data.</text>
</comment>
<keyword evidence="2" id="KW-1133">Transmembrane helix</keyword>
<dbReference type="OrthoDB" id="9758917at2"/>
<feature type="compositionally biased region" description="Low complexity" evidence="1">
    <location>
        <begin position="298"/>
        <end position="317"/>
    </location>
</feature>
<dbReference type="SUPFAM" id="SSF50494">
    <property type="entry name" value="Trypsin-like serine proteases"/>
    <property type="match status" value="1"/>
</dbReference>
<feature type="compositionally biased region" description="Pro residues" evidence="1">
    <location>
        <begin position="22"/>
        <end position="40"/>
    </location>
</feature>
<keyword evidence="2" id="KW-0812">Transmembrane</keyword>
<gene>
    <name evidence="3" type="ORF">EDD39_0900</name>
</gene>
<dbReference type="InterPro" id="IPR001940">
    <property type="entry name" value="Peptidase_S1C"/>
</dbReference>
<accession>A0A8G1UF05</accession>
<feature type="region of interest" description="Disordered" evidence="1">
    <location>
        <begin position="286"/>
        <end position="319"/>
    </location>
</feature>
<dbReference type="AlphaFoldDB" id="A0A8G1UF05"/>
<proteinExistence type="predicted"/>
<feature type="compositionally biased region" description="Basic and acidic residues" evidence="1">
    <location>
        <begin position="1"/>
        <end position="13"/>
    </location>
</feature>
<dbReference type="PANTHER" id="PTHR22939">
    <property type="entry name" value="SERINE PROTEASE FAMILY S1C HTRA-RELATED"/>
    <property type="match status" value="1"/>
</dbReference>
<dbReference type="Proteomes" id="UP000267408">
    <property type="component" value="Unassembled WGS sequence"/>
</dbReference>
<evidence type="ECO:0000313" key="4">
    <source>
        <dbReference type="Proteomes" id="UP000267408"/>
    </source>
</evidence>
<dbReference type="EMBL" id="RJVJ01000001">
    <property type="protein sequence ID" value="ROR42775.1"/>
    <property type="molecule type" value="Genomic_DNA"/>
</dbReference>
<dbReference type="InterPro" id="IPR043504">
    <property type="entry name" value="Peptidase_S1_PA_chymotrypsin"/>
</dbReference>
<feature type="compositionally biased region" description="Low complexity" evidence="1">
    <location>
        <begin position="41"/>
        <end position="53"/>
    </location>
</feature>
<evidence type="ECO:0000256" key="1">
    <source>
        <dbReference type="SAM" id="MobiDB-lite"/>
    </source>
</evidence>
<keyword evidence="2" id="KW-0472">Membrane</keyword>
<protein>
    <submittedName>
        <fullName evidence="3">Putative serine protease PepD</fullName>
    </submittedName>
</protein>
<dbReference type="Gene3D" id="2.40.10.10">
    <property type="entry name" value="Trypsin-like serine proteases"/>
    <property type="match status" value="2"/>
</dbReference>
<reference evidence="3 4" key="1">
    <citation type="submission" date="2018-11" db="EMBL/GenBank/DDBJ databases">
        <title>Sequencing the genomes of 1000 actinobacteria strains.</title>
        <authorList>
            <person name="Klenk H.-P."/>
        </authorList>
    </citation>
    <scope>NUCLEOTIDE SEQUENCE [LARGE SCALE GENOMIC DNA]</scope>
    <source>
        <strain evidence="3 4">DSM 44780</strain>
    </source>
</reference>
<feature type="transmembrane region" description="Helical" evidence="2">
    <location>
        <begin position="103"/>
        <end position="125"/>
    </location>
</feature>
<dbReference type="GO" id="GO:0006508">
    <property type="term" value="P:proteolysis"/>
    <property type="evidence" value="ECO:0007669"/>
    <property type="project" value="UniProtKB-KW"/>
</dbReference>
<dbReference type="PRINTS" id="PR00834">
    <property type="entry name" value="PROTEASES2C"/>
</dbReference>
<dbReference type="GO" id="GO:0004252">
    <property type="term" value="F:serine-type endopeptidase activity"/>
    <property type="evidence" value="ECO:0007669"/>
    <property type="project" value="InterPro"/>
</dbReference>
<evidence type="ECO:0000313" key="3">
    <source>
        <dbReference type="EMBL" id="ROR42775.1"/>
    </source>
</evidence>
<feature type="region of interest" description="Disordered" evidence="1">
    <location>
        <begin position="74"/>
        <end position="93"/>
    </location>
</feature>
<name>A0A8G1UF05_9ACTN</name>
<sequence>MSDQHRSTHEPHPQDGGAGWLPPQPPTAPAYPPPAAPAYPPHTGTPYREAAYPALPPAAAPDPALLPATFALAAEPGTGDGTGDGPQPPAGHRARRGLLRSRLALVTAVAALAALVGGVTGGALAGERTGSTSASSTLVRPVSANADGSANVSAIAAAVSPAVVQITVKTGSGTATGTGVVLTADGQILTNYHVVSGAVGGGGQTTVTFKDGSTATATVTGTDKSLDTAVITASGVSGLTTAVLGDSDSTAVGDPVVAIGNPEGLTGTVTSGIISAKNRQVSVQVDEGTTSNNGGFGFPNLPGQRSSSGSSAGSSSADTATYQALQTDAALNPGNSGGPLINTAGQVIGLNSAMYSAGGSSSTGSSDAGSVGLGFAIPINSVKQVLSQMQAGKTL</sequence>
<dbReference type="RefSeq" id="WP_123553461.1">
    <property type="nucleotide sequence ID" value="NZ_RJVJ01000001.1"/>
</dbReference>
<keyword evidence="3" id="KW-0645">Protease</keyword>
<keyword evidence="3" id="KW-0378">Hydrolase</keyword>
<feature type="region of interest" description="Disordered" evidence="1">
    <location>
        <begin position="1"/>
        <end position="55"/>
    </location>
</feature>
<organism evidence="3 4">
    <name type="scientific">Kitasatospora cineracea</name>
    <dbReference type="NCBI Taxonomy" id="88074"/>
    <lineage>
        <taxon>Bacteria</taxon>
        <taxon>Bacillati</taxon>
        <taxon>Actinomycetota</taxon>
        <taxon>Actinomycetes</taxon>
        <taxon>Kitasatosporales</taxon>
        <taxon>Streptomycetaceae</taxon>
        <taxon>Kitasatospora</taxon>
    </lineage>
</organism>
<dbReference type="Pfam" id="PF13365">
    <property type="entry name" value="Trypsin_2"/>
    <property type="match status" value="1"/>
</dbReference>
<dbReference type="InterPro" id="IPR009003">
    <property type="entry name" value="Peptidase_S1_PA"/>
</dbReference>